<evidence type="ECO:0000313" key="4">
    <source>
        <dbReference type="Proteomes" id="UP000028837"/>
    </source>
</evidence>
<gene>
    <name evidence="3" type="ORF">TGDOM2_231390</name>
</gene>
<reference evidence="3 4" key="1">
    <citation type="submission" date="2014-02" db="EMBL/GenBank/DDBJ databases">
        <authorList>
            <person name="Sibley D."/>
            <person name="Venepally P."/>
            <person name="Karamycheva S."/>
            <person name="Hadjithomas M."/>
            <person name="Khan A."/>
            <person name="Brunk B."/>
            <person name="Roos D."/>
            <person name="Caler E."/>
            <person name="Lorenzi H."/>
        </authorList>
    </citation>
    <scope>NUCLEOTIDE SEQUENCE [LARGE SCALE GENOMIC DNA]</scope>
    <source>
        <strain evidence="3 4">GAB2-2007-GAL-DOM2</strain>
    </source>
</reference>
<dbReference type="VEuPathDB" id="ToxoDB:TGDOM2_231390"/>
<dbReference type="AlphaFoldDB" id="A0A086KVW0"/>
<organism evidence="3 4">
    <name type="scientific">Toxoplasma gondii GAB2-2007-GAL-DOM2</name>
    <dbReference type="NCBI Taxonomy" id="1130820"/>
    <lineage>
        <taxon>Eukaryota</taxon>
        <taxon>Sar</taxon>
        <taxon>Alveolata</taxon>
        <taxon>Apicomplexa</taxon>
        <taxon>Conoidasida</taxon>
        <taxon>Coccidia</taxon>
        <taxon>Eucoccidiorida</taxon>
        <taxon>Eimeriorina</taxon>
        <taxon>Sarcocystidae</taxon>
        <taxon>Toxoplasma</taxon>
    </lineage>
</organism>
<proteinExistence type="predicted"/>
<feature type="transmembrane region" description="Helical" evidence="2">
    <location>
        <begin position="61"/>
        <end position="83"/>
    </location>
</feature>
<accession>A0A086KVW0</accession>
<keyword evidence="2 3" id="KW-0812">Transmembrane</keyword>
<evidence type="ECO:0000313" key="3">
    <source>
        <dbReference type="EMBL" id="KFG48528.1"/>
    </source>
</evidence>
<comment type="caution">
    <text evidence="3">The sequence shown here is derived from an EMBL/GenBank/DDBJ whole genome shotgun (WGS) entry which is preliminary data.</text>
</comment>
<keyword evidence="2" id="KW-0472">Membrane</keyword>
<protein>
    <submittedName>
        <fullName evidence="3">Putative transmembrane protein</fullName>
    </submittedName>
</protein>
<name>A0A086KVW0_TOXGO</name>
<evidence type="ECO:0000256" key="2">
    <source>
        <dbReference type="SAM" id="Phobius"/>
    </source>
</evidence>
<keyword evidence="2" id="KW-1133">Transmembrane helix</keyword>
<dbReference type="OrthoDB" id="332382at2759"/>
<sequence>MSQPIKDDFDEQYTVCFCQLFSPLQLMAWPSVETSQPRTFRTIERQTKFCLSPAKMPKFRYALFVTALAAALVIGTSCFARVVSADNGMVVNEQNLKGTTLQMADGVRNLLEHFHEQHESFETGSASHRELGSVLQLPMYYLEELMAHLERFIASGALQVPFQQTQEIPPTASSPQAADVSPSVAEKKRTRGGNSEVRVFMNVPPLTMLQKICHGYRSICTAEFEDSLFQAISASANDPSFTKDRLKLAGISARNAGVEQIVIITDDGNLRLAELAKQAILDIAKCRSDPSLPICQTATGNHLSFHEIIPKVTSIRAIR</sequence>
<feature type="compositionally biased region" description="Polar residues" evidence="1">
    <location>
        <begin position="166"/>
        <end position="176"/>
    </location>
</feature>
<feature type="region of interest" description="Disordered" evidence="1">
    <location>
        <begin position="166"/>
        <end position="192"/>
    </location>
</feature>
<evidence type="ECO:0000256" key="1">
    <source>
        <dbReference type="SAM" id="MobiDB-lite"/>
    </source>
</evidence>
<dbReference type="Proteomes" id="UP000028837">
    <property type="component" value="Unassembled WGS sequence"/>
</dbReference>
<dbReference type="EMBL" id="AHZU02000096">
    <property type="protein sequence ID" value="KFG48528.1"/>
    <property type="molecule type" value="Genomic_DNA"/>
</dbReference>